<dbReference type="Gene3D" id="1.20.1640.10">
    <property type="entry name" value="Multidrug efflux transporter AcrB transmembrane domain"/>
    <property type="match status" value="1"/>
</dbReference>
<keyword evidence="4 9" id="KW-0812">Transmembrane</keyword>
<dbReference type="PANTHER" id="PTHR30081:SF8">
    <property type="entry name" value="PROTEIN TRANSLOCASE SUBUNIT SECF"/>
    <property type="match status" value="1"/>
</dbReference>
<dbReference type="SUPFAM" id="SSF82866">
    <property type="entry name" value="Multidrug efflux transporter AcrB transmembrane domain"/>
    <property type="match status" value="1"/>
</dbReference>
<comment type="caution">
    <text evidence="12">The sequence shown here is derived from an EMBL/GenBank/DDBJ whole genome shotgun (WGS) entry which is preliminary data.</text>
</comment>
<evidence type="ECO:0000256" key="9">
    <source>
        <dbReference type="HAMAP-Rule" id="MF_01464"/>
    </source>
</evidence>
<keyword evidence="8 9" id="KW-0472">Membrane</keyword>
<reference evidence="12" key="2">
    <citation type="submission" date="2020-09" db="EMBL/GenBank/DDBJ databases">
        <authorList>
            <person name="Sun Q."/>
            <person name="Zhou Y."/>
        </authorList>
    </citation>
    <scope>NUCLEOTIDE SEQUENCE</scope>
    <source>
        <strain evidence="12">CGMCC 1.14988</strain>
    </source>
</reference>
<dbReference type="RefSeq" id="WP_130649935.1">
    <property type="nucleotide sequence ID" value="NZ_BMHA01000008.1"/>
</dbReference>
<feature type="transmembrane region" description="Helical" evidence="9">
    <location>
        <begin position="184"/>
        <end position="205"/>
    </location>
</feature>
<gene>
    <name evidence="9 12" type="primary">secF</name>
    <name evidence="12" type="ORF">GCM10011354_23480</name>
</gene>
<dbReference type="OrthoDB" id="9774769at2"/>
<sequence>MRTPTFDFVGRSRLWAMISGTLILISLGSLGIGGLDLSIDFVGGTAYRLEGIDPGTTSGDLRDAAEDAGAVDVIPQLQGAGDDRGALVRTDAMEPGSEQALAVEQALVEASGAENSTISFVGPTWGQRITQQALEALLVFMVVVVIYISFRLEFKMAVAAVVALVHDLLITIGLYSLVGFNVSPATVIALLTILGYSLYDTVVVFDRVKENAVQLGEPGRRTYAQLVNASMNEVLYRSLNTSITSVLPVGALLLIGSQLLGATTLQDLALALFVGMLVGVYSSLFVAAPFLSWWKMREPEQVRAAEREAERLERGEDPDEDVPSVTASTERRAPITTDYVRGEGKRRKRRR</sequence>
<protein>
    <recommendedName>
        <fullName evidence="9">Protein-export membrane protein SecF</fullName>
    </recommendedName>
</protein>
<dbReference type="AlphaFoldDB" id="A0A8J3A936"/>
<feature type="compositionally biased region" description="Basic and acidic residues" evidence="10">
    <location>
        <begin position="304"/>
        <end position="315"/>
    </location>
</feature>
<organism evidence="12 13">
    <name type="scientific">Egicoccus halophilus</name>
    <dbReference type="NCBI Taxonomy" id="1670830"/>
    <lineage>
        <taxon>Bacteria</taxon>
        <taxon>Bacillati</taxon>
        <taxon>Actinomycetota</taxon>
        <taxon>Nitriliruptoria</taxon>
        <taxon>Egicoccales</taxon>
        <taxon>Egicoccaceae</taxon>
        <taxon>Egicoccus</taxon>
    </lineage>
</organism>
<feature type="transmembrane region" description="Helical" evidence="9">
    <location>
        <begin position="12"/>
        <end position="32"/>
    </location>
</feature>
<comment type="similarity">
    <text evidence="9">Belongs to the SecD/SecF family. SecF subfamily.</text>
</comment>
<dbReference type="PRINTS" id="PR01755">
    <property type="entry name" value="SECFTRNLCASE"/>
</dbReference>
<evidence type="ECO:0000256" key="3">
    <source>
        <dbReference type="ARBA" id="ARBA00022475"/>
    </source>
</evidence>
<evidence type="ECO:0000259" key="11">
    <source>
        <dbReference type="Pfam" id="PF02355"/>
    </source>
</evidence>
<dbReference type="NCBIfam" id="TIGR00916">
    <property type="entry name" value="2A0604s01"/>
    <property type="match status" value="1"/>
</dbReference>
<feature type="transmembrane region" description="Helical" evidence="9">
    <location>
        <begin position="129"/>
        <end position="150"/>
    </location>
</feature>
<dbReference type="InterPro" id="IPR055344">
    <property type="entry name" value="SecD_SecF_C_bact"/>
</dbReference>
<keyword evidence="6 9" id="KW-1133">Transmembrane helix</keyword>
<name>A0A8J3A936_9ACTN</name>
<evidence type="ECO:0000256" key="6">
    <source>
        <dbReference type="ARBA" id="ARBA00022989"/>
    </source>
</evidence>
<keyword evidence="5 9" id="KW-0653">Protein transport</keyword>
<dbReference type="EMBL" id="BMHA01000008">
    <property type="protein sequence ID" value="GGI07317.1"/>
    <property type="molecule type" value="Genomic_DNA"/>
</dbReference>
<reference evidence="12" key="1">
    <citation type="journal article" date="2014" name="Int. J. Syst. Evol. Microbiol.">
        <title>Complete genome sequence of Corynebacterium casei LMG S-19264T (=DSM 44701T), isolated from a smear-ripened cheese.</title>
        <authorList>
            <consortium name="US DOE Joint Genome Institute (JGI-PGF)"/>
            <person name="Walter F."/>
            <person name="Albersmeier A."/>
            <person name="Kalinowski J."/>
            <person name="Ruckert C."/>
        </authorList>
    </citation>
    <scope>NUCLEOTIDE SEQUENCE</scope>
    <source>
        <strain evidence="12">CGMCC 1.14988</strain>
    </source>
</reference>
<dbReference type="PANTHER" id="PTHR30081">
    <property type="entry name" value="PROTEIN-EXPORT MEMBRANE PROTEIN SEC"/>
    <property type="match status" value="1"/>
</dbReference>
<dbReference type="GO" id="GO:0006605">
    <property type="term" value="P:protein targeting"/>
    <property type="evidence" value="ECO:0007669"/>
    <property type="project" value="UniProtKB-UniRule"/>
</dbReference>
<evidence type="ECO:0000256" key="1">
    <source>
        <dbReference type="ARBA" id="ARBA00004651"/>
    </source>
</evidence>
<feature type="transmembrane region" description="Helical" evidence="9">
    <location>
        <begin position="234"/>
        <end position="256"/>
    </location>
</feature>
<evidence type="ECO:0000256" key="7">
    <source>
        <dbReference type="ARBA" id="ARBA00023010"/>
    </source>
</evidence>
<keyword evidence="7 9" id="KW-0811">Translocation</keyword>
<dbReference type="GO" id="GO:0005886">
    <property type="term" value="C:plasma membrane"/>
    <property type="evidence" value="ECO:0007669"/>
    <property type="project" value="UniProtKB-SubCell"/>
</dbReference>
<dbReference type="NCBIfam" id="TIGR00966">
    <property type="entry name" value="transloc_SecF"/>
    <property type="match status" value="1"/>
</dbReference>
<feature type="transmembrane region" description="Helical" evidence="9">
    <location>
        <begin position="157"/>
        <end position="178"/>
    </location>
</feature>
<keyword evidence="3 9" id="KW-1003">Cell membrane</keyword>
<dbReference type="InterPro" id="IPR005665">
    <property type="entry name" value="SecF_bac"/>
</dbReference>
<keyword evidence="2 9" id="KW-0813">Transport</keyword>
<keyword evidence="13" id="KW-1185">Reference proteome</keyword>
<evidence type="ECO:0000256" key="4">
    <source>
        <dbReference type="ARBA" id="ARBA00022692"/>
    </source>
</evidence>
<proteinExistence type="inferred from homology"/>
<dbReference type="GO" id="GO:0065002">
    <property type="term" value="P:intracellular protein transmembrane transport"/>
    <property type="evidence" value="ECO:0007669"/>
    <property type="project" value="UniProtKB-UniRule"/>
</dbReference>
<evidence type="ECO:0000256" key="2">
    <source>
        <dbReference type="ARBA" id="ARBA00022448"/>
    </source>
</evidence>
<accession>A0A8J3A936</accession>
<comment type="subunit">
    <text evidence="9">Forms a complex with SecD. Part of the essential Sec protein translocation apparatus which comprises SecA, SecYEG and auxiliary proteins SecDF. Other proteins may also be involved.</text>
</comment>
<evidence type="ECO:0000256" key="8">
    <source>
        <dbReference type="ARBA" id="ARBA00023136"/>
    </source>
</evidence>
<feature type="domain" description="Protein export membrane protein SecD/SecF C-terminal" evidence="11">
    <location>
        <begin position="112"/>
        <end position="296"/>
    </location>
</feature>
<feature type="region of interest" description="Disordered" evidence="10">
    <location>
        <begin position="304"/>
        <end position="351"/>
    </location>
</feature>
<dbReference type="InterPro" id="IPR022813">
    <property type="entry name" value="SecD/SecF_arch_bac"/>
</dbReference>
<feature type="transmembrane region" description="Helical" evidence="9">
    <location>
        <begin position="268"/>
        <end position="294"/>
    </location>
</feature>
<comment type="function">
    <text evidence="9">Part of the Sec protein translocase complex. Interacts with the SecYEG preprotein conducting channel. SecDF uses the proton motive force (PMF) to complete protein translocation after the ATP-dependent function of SecA.</text>
</comment>
<evidence type="ECO:0000313" key="13">
    <source>
        <dbReference type="Proteomes" id="UP000650511"/>
    </source>
</evidence>
<dbReference type="Pfam" id="PF02355">
    <property type="entry name" value="SecD_SecF_C"/>
    <property type="match status" value="1"/>
</dbReference>
<dbReference type="Proteomes" id="UP000650511">
    <property type="component" value="Unassembled WGS sequence"/>
</dbReference>
<dbReference type="InterPro" id="IPR048634">
    <property type="entry name" value="SecD_SecF_C"/>
</dbReference>
<evidence type="ECO:0000313" key="12">
    <source>
        <dbReference type="EMBL" id="GGI07317.1"/>
    </source>
</evidence>
<dbReference type="InterPro" id="IPR022645">
    <property type="entry name" value="SecD/SecF_bac"/>
</dbReference>
<evidence type="ECO:0000256" key="10">
    <source>
        <dbReference type="SAM" id="MobiDB-lite"/>
    </source>
</evidence>
<comment type="subcellular location">
    <subcellularLocation>
        <location evidence="1 9">Cell membrane</location>
        <topology evidence="1 9">Multi-pass membrane protein</topology>
    </subcellularLocation>
</comment>
<dbReference type="GO" id="GO:0015450">
    <property type="term" value="F:protein-transporting ATPase activity"/>
    <property type="evidence" value="ECO:0007669"/>
    <property type="project" value="InterPro"/>
</dbReference>
<dbReference type="HAMAP" id="MF_01464_B">
    <property type="entry name" value="SecF_B"/>
    <property type="match status" value="1"/>
</dbReference>
<dbReference type="GO" id="GO:0043952">
    <property type="term" value="P:protein transport by the Sec complex"/>
    <property type="evidence" value="ECO:0007669"/>
    <property type="project" value="UniProtKB-UniRule"/>
</dbReference>
<evidence type="ECO:0000256" key="5">
    <source>
        <dbReference type="ARBA" id="ARBA00022927"/>
    </source>
</evidence>